<dbReference type="InterPro" id="IPR012334">
    <property type="entry name" value="Pectin_lyas_fold"/>
</dbReference>
<keyword evidence="6" id="KW-1185">Reference proteome</keyword>
<dbReference type="PANTHER" id="PTHR31339">
    <property type="entry name" value="PECTIN LYASE-RELATED"/>
    <property type="match status" value="1"/>
</dbReference>
<accession>A0A401LPI3</accession>
<reference evidence="5 6" key="1">
    <citation type="submission" date="2018-10" db="EMBL/GenBank/DDBJ databases">
        <title>Draft Genome Sequence of Bacteroides sp. KCTC 15687.</title>
        <authorList>
            <person name="Yu S.Y."/>
            <person name="Kim J.S."/>
            <person name="Oh B.S."/>
            <person name="Park S.H."/>
            <person name="Kang S.W."/>
            <person name="Park J.E."/>
            <person name="Choi S.H."/>
            <person name="Han K.I."/>
            <person name="Lee K.C."/>
            <person name="Eom M.K."/>
            <person name="Suh M.K."/>
            <person name="Lee D.H."/>
            <person name="Yoon H."/>
            <person name="Kim B."/>
            <person name="Yang S.J."/>
            <person name="Lee J.S."/>
            <person name="Lee J.H."/>
        </authorList>
    </citation>
    <scope>NUCLEOTIDE SEQUENCE [LARGE SCALE GENOMIC DNA]</scope>
    <source>
        <strain evidence="5 6">KCTC 15687</strain>
    </source>
</reference>
<evidence type="ECO:0000256" key="4">
    <source>
        <dbReference type="RuleBase" id="RU361169"/>
    </source>
</evidence>
<evidence type="ECO:0000256" key="3">
    <source>
        <dbReference type="ARBA" id="ARBA00023295"/>
    </source>
</evidence>
<evidence type="ECO:0000256" key="1">
    <source>
        <dbReference type="ARBA" id="ARBA00008834"/>
    </source>
</evidence>
<dbReference type="InterPro" id="IPR011050">
    <property type="entry name" value="Pectin_lyase_fold/virulence"/>
</dbReference>
<sequence length="504" mass="55986">MKRLTLLLLLCYVGIIQALASVFNVTEYGASGNGKQLDTRSIQQAIDKCYEAGGGRVYVPAGTYLVGTLNLRSNVEFFLETGATLKATTDLTQYQRHNSELAGVFYTEKANNVSIIGNGCIDGDGMSFMEPGKEKIIGDQERLQTRQGLDFRKVKGKQGDGPLYPKDRYHQMIVFSECTDITLKDFKCVDSPYWCFVIVHCEGVKIQGLYINNNLMIPNSDGIDIISCSDVTVSDCRIYAGDDAIVVAGYGWHHGDPGFKNILKPSRNVNVSNCVLQSRSSGIRIGGHDQNPMSNYNFSNITIFDSNRGINISVSDSCSLENVTFDNIRIETRLHTGDWWGQGEPINITAMVLVPEKQKIGVIRNLFFNNITCVGENSIVMIADKQTQLQNIYFNNFDFILRKSAIEDVAGGNYDLRLNVNPKRTLYATDIPVFYIENASNVYFNQGNIGWDGADMPYHTYAIDAIDVTGLRISNTTATASPAHPTFPALRTRNCKQVINNIIK</sequence>
<evidence type="ECO:0000256" key="2">
    <source>
        <dbReference type="ARBA" id="ARBA00022801"/>
    </source>
</evidence>
<keyword evidence="2 4" id="KW-0378">Hydrolase</keyword>
<name>A0A401LPI3_9BACE</name>
<dbReference type="InterPro" id="IPR051801">
    <property type="entry name" value="GH28_Enzymes"/>
</dbReference>
<dbReference type="PANTHER" id="PTHR31339:SF0">
    <property type="entry name" value="PECTIN LYASE-LIKE SUPERFAMILY PROTEIN"/>
    <property type="match status" value="1"/>
</dbReference>
<organism evidence="5 6">
    <name type="scientific">Bacteroides faecalis</name>
    <dbReference type="NCBI Taxonomy" id="2447885"/>
    <lineage>
        <taxon>Bacteria</taxon>
        <taxon>Pseudomonadati</taxon>
        <taxon>Bacteroidota</taxon>
        <taxon>Bacteroidia</taxon>
        <taxon>Bacteroidales</taxon>
        <taxon>Bacteroidaceae</taxon>
        <taxon>Bacteroides</taxon>
    </lineage>
</organism>
<gene>
    <name evidence="5" type="ORF">KGMB02408_03590</name>
</gene>
<evidence type="ECO:0000313" key="6">
    <source>
        <dbReference type="Proteomes" id="UP000288079"/>
    </source>
</evidence>
<comment type="caution">
    <text evidence="5">The sequence shown here is derived from an EMBL/GenBank/DDBJ whole genome shotgun (WGS) entry which is preliminary data.</text>
</comment>
<dbReference type="Proteomes" id="UP000288079">
    <property type="component" value="Unassembled WGS sequence"/>
</dbReference>
<dbReference type="InterPro" id="IPR006626">
    <property type="entry name" value="PbH1"/>
</dbReference>
<proteinExistence type="inferred from homology"/>
<dbReference type="GO" id="GO:0004650">
    <property type="term" value="F:polygalacturonase activity"/>
    <property type="evidence" value="ECO:0007669"/>
    <property type="project" value="InterPro"/>
</dbReference>
<dbReference type="SMART" id="SM00710">
    <property type="entry name" value="PbH1"/>
    <property type="match status" value="4"/>
</dbReference>
<dbReference type="GO" id="GO:0005975">
    <property type="term" value="P:carbohydrate metabolic process"/>
    <property type="evidence" value="ECO:0007669"/>
    <property type="project" value="InterPro"/>
</dbReference>
<dbReference type="OrthoDB" id="9795222at2"/>
<dbReference type="Gene3D" id="2.160.20.10">
    <property type="entry name" value="Single-stranded right-handed beta-helix, Pectin lyase-like"/>
    <property type="match status" value="1"/>
</dbReference>
<evidence type="ECO:0000313" key="5">
    <source>
        <dbReference type="EMBL" id="GCB33414.1"/>
    </source>
</evidence>
<dbReference type="AlphaFoldDB" id="A0A401LPI3"/>
<dbReference type="EMBL" id="BHWB01000001">
    <property type="protein sequence ID" value="GCB33414.1"/>
    <property type="molecule type" value="Genomic_DNA"/>
</dbReference>
<keyword evidence="3 4" id="KW-0326">Glycosidase</keyword>
<protein>
    <submittedName>
        <fullName evidence="5">Polygalacturonase</fullName>
    </submittedName>
</protein>
<dbReference type="RefSeq" id="WP_125039766.1">
    <property type="nucleotide sequence ID" value="NZ_BHWB01000001.1"/>
</dbReference>
<comment type="similarity">
    <text evidence="1 4">Belongs to the glycosyl hydrolase 28 family.</text>
</comment>
<dbReference type="Pfam" id="PF00295">
    <property type="entry name" value="Glyco_hydro_28"/>
    <property type="match status" value="1"/>
</dbReference>
<dbReference type="SUPFAM" id="SSF51126">
    <property type="entry name" value="Pectin lyase-like"/>
    <property type="match status" value="1"/>
</dbReference>
<dbReference type="InterPro" id="IPR000743">
    <property type="entry name" value="Glyco_hydro_28"/>
</dbReference>